<dbReference type="Proteomes" id="UP000814140">
    <property type="component" value="Unassembled WGS sequence"/>
</dbReference>
<proteinExistence type="predicted"/>
<reference evidence="1" key="1">
    <citation type="submission" date="2021-03" db="EMBL/GenBank/DDBJ databases">
        <authorList>
            <consortium name="DOE Joint Genome Institute"/>
            <person name="Ahrendt S."/>
            <person name="Looney B.P."/>
            <person name="Miyauchi S."/>
            <person name="Morin E."/>
            <person name="Drula E."/>
            <person name="Courty P.E."/>
            <person name="Chicoki N."/>
            <person name="Fauchery L."/>
            <person name="Kohler A."/>
            <person name="Kuo A."/>
            <person name="Labutti K."/>
            <person name="Pangilinan J."/>
            <person name="Lipzen A."/>
            <person name="Riley R."/>
            <person name="Andreopoulos W."/>
            <person name="He G."/>
            <person name="Johnson J."/>
            <person name="Barry K.W."/>
            <person name="Grigoriev I.V."/>
            <person name="Nagy L."/>
            <person name="Hibbett D."/>
            <person name="Henrissat B."/>
            <person name="Matheny P.B."/>
            <person name="Labbe J."/>
            <person name="Martin F."/>
        </authorList>
    </citation>
    <scope>NUCLEOTIDE SEQUENCE</scope>
    <source>
        <strain evidence="1">HHB10654</strain>
    </source>
</reference>
<evidence type="ECO:0000313" key="2">
    <source>
        <dbReference type="Proteomes" id="UP000814140"/>
    </source>
</evidence>
<organism evidence="1 2">
    <name type="scientific">Artomyces pyxidatus</name>
    <dbReference type="NCBI Taxonomy" id="48021"/>
    <lineage>
        <taxon>Eukaryota</taxon>
        <taxon>Fungi</taxon>
        <taxon>Dikarya</taxon>
        <taxon>Basidiomycota</taxon>
        <taxon>Agaricomycotina</taxon>
        <taxon>Agaricomycetes</taxon>
        <taxon>Russulales</taxon>
        <taxon>Auriscalpiaceae</taxon>
        <taxon>Artomyces</taxon>
    </lineage>
</organism>
<sequence length="273" mass="29884">MLADHCVLYDVRFRVCLEKIAPARSPMRIIPLIPFKNIWPRRLFSSLTPGKPLFPVYIAMDRKAALVEQSAIRDQIEVYSDGSRINGGVGAAAVLYRAGSKSVTATLRKHLGRATQYTAYDAEVLGMILALELLLRESSARRASIRLDCIEALRATQASRAQDGLGLYLVDVLRERVGVVKQKHQGLKLVGRWVPGHEGVLGNVVSDQEAKKAARGDSSPAEELPGSIRGLLPLRKSDHPLTPLLPKDYAQATQLAASQARISTKISRQCASN</sequence>
<keyword evidence="2" id="KW-1185">Reference proteome</keyword>
<accession>A0ACB8T1R6</accession>
<gene>
    <name evidence="1" type="ORF">BV25DRAFT_628367</name>
</gene>
<protein>
    <submittedName>
        <fullName evidence="1">Uncharacterized protein</fullName>
    </submittedName>
</protein>
<dbReference type="EMBL" id="MU277207">
    <property type="protein sequence ID" value="KAI0062417.1"/>
    <property type="molecule type" value="Genomic_DNA"/>
</dbReference>
<evidence type="ECO:0000313" key="1">
    <source>
        <dbReference type="EMBL" id="KAI0062417.1"/>
    </source>
</evidence>
<comment type="caution">
    <text evidence="1">The sequence shown here is derived from an EMBL/GenBank/DDBJ whole genome shotgun (WGS) entry which is preliminary data.</text>
</comment>
<reference evidence="1" key="2">
    <citation type="journal article" date="2022" name="New Phytol.">
        <title>Evolutionary transition to the ectomycorrhizal habit in the genomes of a hyperdiverse lineage of mushroom-forming fungi.</title>
        <authorList>
            <person name="Looney B."/>
            <person name="Miyauchi S."/>
            <person name="Morin E."/>
            <person name="Drula E."/>
            <person name="Courty P.E."/>
            <person name="Kohler A."/>
            <person name="Kuo A."/>
            <person name="LaButti K."/>
            <person name="Pangilinan J."/>
            <person name="Lipzen A."/>
            <person name="Riley R."/>
            <person name="Andreopoulos W."/>
            <person name="He G."/>
            <person name="Johnson J."/>
            <person name="Nolan M."/>
            <person name="Tritt A."/>
            <person name="Barry K.W."/>
            <person name="Grigoriev I.V."/>
            <person name="Nagy L.G."/>
            <person name="Hibbett D."/>
            <person name="Henrissat B."/>
            <person name="Matheny P.B."/>
            <person name="Labbe J."/>
            <person name="Martin F.M."/>
        </authorList>
    </citation>
    <scope>NUCLEOTIDE SEQUENCE</scope>
    <source>
        <strain evidence="1">HHB10654</strain>
    </source>
</reference>
<name>A0ACB8T1R6_9AGAM</name>